<dbReference type="RefSeq" id="WP_342782217.1">
    <property type="nucleotide sequence ID" value="NZ_AYKF01000001.1"/>
</dbReference>
<comment type="caution">
    <text evidence="2">The sequence shown here is derived from an EMBL/GenBank/DDBJ whole genome shotgun (WGS) entry which is preliminary data.</text>
</comment>
<dbReference type="AlphaFoldDB" id="A0A423QAG9"/>
<dbReference type="Proteomes" id="UP000285123">
    <property type="component" value="Unassembled WGS sequence"/>
</dbReference>
<dbReference type="Pfam" id="PF09481">
    <property type="entry name" value="CRISPR_Cse1"/>
    <property type="match status" value="1"/>
</dbReference>
<evidence type="ECO:0000313" key="3">
    <source>
        <dbReference type="Proteomes" id="UP000285123"/>
    </source>
</evidence>
<organism evidence="2 3">
    <name type="scientific">Salinisphaera orenii YIM 95161</name>
    <dbReference type="NCBI Taxonomy" id="1051139"/>
    <lineage>
        <taxon>Bacteria</taxon>
        <taxon>Pseudomonadati</taxon>
        <taxon>Pseudomonadota</taxon>
        <taxon>Gammaproteobacteria</taxon>
        <taxon>Salinisphaerales</taxon>
        <taxon>Salinisphaeraceae</taxon>
        <taxon>Salinisphaera</taxon>
    </lineage>
</organism>
<dbReference type="CDD" id="cd09729">
    <property type="entry name" value="Cse1_I-E"/>
    <property type="match status" value="1"/>
</dbReference>
<dbReference type="InterPro" id="IPR013381">
    <property type="entry name" value="CRISPR-assoc_prot_Cse1"/>
</dbReference>
<feature type="region of interest" description="Disordered" evidence="1">
    <location>
        <begin position="301"/>
        <end position="321"/>
    </location>
</feature>
<gene>
    <name evidence="2" type="ORF">SAHL_00035</name>
</gene>
<evidence type="ECO:0000256" key="1">
    <source>
        <dbReference type="SAM" id="MobiDB-lite"/>
    </source>
</evidence>
<protein>
    <recommendedName>
        <fullName evidence="4">CRISPR-associated protein Cse1</fullName>
    </recommendedName>
</protein>
<dbReference type="EMBL" id="AYKF01000001">
    <property type="protein sequence ID" value="ROO37588.1"/>
    <property type="molecule type" value="Genomic_DNA"/>
</dbReference>
<evidence type="ECO:0008006" key="4">
    <source>
        <dbReference type="Google" id="ProtNLM"/>
    </source>
</evidence>
<name>A0A423QAG9_9GAMM</name>
<sequence>MGARLMNLICDQWLFAERRDDLVLRVEPCQLSRPDLTDIVMPRADFLGATYQFLIGLLQTALSPEGEAEWLDLYESPPSPEKLAELFTPFAGAFNLDGTGPRFMQDRDPLDSASLSSVSSLLVDAPGANGIKNNTDFFIKRGVAERLCPDCAAIALYTIQASGPAGGAGFRTGMRGGGPLTTLVLPDDPDSSLWQKLWLNVVPKAQITQKGQQFTAPQADDATVFPWMGATPTSEKAGSAQYPEMLHPLHVYWSMPRRFRLLFEEHAAVCDICGGESETTVAEVRAKNYGINYEGPWRHPLTPYRHDPKKPDTTPWSQKGRPGGIDYRHWSAFVFDDDERVGALPAVVVRDYIGAKYPFYWEEFEDGKTDTVLSRQARLWVHGFDLDNMKARGWTDMQMPLVAVPGDRRDVLREWVSECVDLAQATAREVSDRIRHAWFKRPKEAGGDTSHLAGAFFQATQADFFVLIRTLRDAVDGEDAINFLPPEAARAWYRALRRAAFRLFDEQALSGAPDLRQMERSVRERRWLSIWLAGGAKKSKKRNAVALFAERGGFDLKARDETRQPDEEITNG</sequence>
<proteinExistence type="predicted"/>
<evidence type="ECO:0000313" key="2">
    <source>
        <dbReference type="EMBL" id="ROO37588.1"/>
    </source>
</evidence>
<accession>A0A423QAG9</accession>
<reference evidence="2 3" key="1">
    <citation type="submission" date="2013-10" db="EMBL/GenBank/DDBJ databases">
        <title>Salinisphaera halophila YIM 95161 Genome Sequencing.</title>
        <authorList>
            <person name="Lai Q."/>
            <person name="Li C."/>
            <person name="Shao Z."/>
        </authorList>
    </citation>
    <scope>NUCLEOTIDE SEQUENCE [LARGE SCALE GENOMIC DNA]</scope>
    <source>
        <strain evidence="2 3">YIM 95161</strain>
    </source>
</reference>
<dbReference type="NCBIfam" id="TIGR02547">
    <property type="entry name" value="casA_cse1"/>
    <property type="match status" value="1"/>
</dbReference>